<evidence type="ECO:0000256" key="3">
    <source>
        <dbReference type="ARBA" id="ARBA00022679"/>
    </source>
</evidence>
<organism evidence="8">
    <name type="scientific">Thermogladius calderae</name>
    <dbReference type="NCBI Taxonomy" id="1200300"/>
    <lineage>
        <taxon>Archaea</taxon>
        <taxon>Thermoproteota</taxon>
        <taxon>Thermoprotei</taxon>
        <taxon>Desulfurococcales</taxon>
        <taxon>Desulfurococcaceae</taxon>
        <taxon>Thermogladius</taxon>
    </lineage>
</organism>
<dbReference type="PANTHER" id="PTHR10815">
    <property type="entry name" value="METHYLATED-DNA--PROTEIN-CYSTEINE METHYLTRANSFERASE"/>
    <property type="match status" value="1"/>
</dbReference>
<accession>A0A7J3Y076</accession>
<dbReference type="GO" id="GO:0032259">
    <property type="term" value="P:methylation"/>
    <property type="evidence" value="ECO:0007669"/>
    <property type="project" value="UniProtKB-KW"/>
</dbReference>
<keyword evidence="4" id="KW-0227">DNA damage</keyword>
<gene>
    <name evidence="8" type="ORF">ENM60_05425</name>
</gene>
<feature type="domain" description="Methylated-DNA-[protein]-cysteine S-methyltransferase DNA binding" evidence="7">
    <location>
        <begin position="21"/>
        <end position="98"/>
    </location>
</feature>
<evidence type="ECO:0000256" key="2">
    <source>
        <dbReference type="ARBA" id="ARBA00022603"/>
    </source>
</evidence>
<dbReference type="InterPro" id="IPR001497">
    <property type="entry name" value="MethylDNA_cys_MeTrfase_AS"/>
</dbReference>
<dbReference type="GO" id="GO:0003908">
    <property type="term" value="F:methylated-DNA-[protein]-cysteine S-methyltransferase activity"/>
    <property type="evidence" value="ECO:0007669"/>
    <property type="project" value="UniProtKB-EC"/>
</dbReference>
<dbReference type="Gene3D" id="1.10.10.10">
    <property type="entry name" value="Winged helix-like DNA-binding domain superfamily/Winged helix DNA-binding domain"/>
    <property type="match status" value="1"/>
</dbReference>
<name>A0A7J3Y076_9CREN</name>
<dbReference type="InterPro" id="IPR036388">
    <property type="entry name" value="WH-like_DNA-bd_sf"/>
</dbReference>
<comment type="caution">
    <text evidence="8">The sequence shown here is derived from an EMBL/GenBank/DDBJ whole genome shotgun (WGS) entry which is preliminary data.</text>
</comment>
<dbReference type="NCBIfam" id="TIGR00589">
    <property type="entry name" value="ogt"/>
    <property type="match status" value="1"/>
</dbReference>
<evidence type="ECO:0000256" key="1">
    <source>
        <dbReference type="ARBA" id="ARBA00001286"/>
    </source>
</evidence>
<keyword evidence="2" id="KW-0489">Methyltransferase</keyword>
<comment type="catalytic activity">
    <reaction evidence="6">
        <text>a 6-O-methyl-2'-deoxyguanosine in DNA + L-cysteinyl-[protein] = S-methyl-L-cysteinyl-[protein] + a 2'-deoxyguanosine in DNA</text>
        <dbReference type="Rhea" id="RHEA:24000"/>
        <dbReference type="Rhea" id="RHEA-COMP:10131"/>
        <dbReference type="Rhea" id="RHEA-COMP:10132"/>
        <dbReference type="Rhea" id="RHEA-COMP:11367"/>
        <dbReference type="Rhea" id="RHEA-COMP:11368"/>
        <dbReference type="ChEBI" id="CHEBI:29950"/>
        <dbReference type="ChEBI" id="CHEBI:82612"/>
        <dbReference type="ChEBI" id="CHEBI:85445"/>
        <dbReference type="ChEBI" id="CHEBI:85448"/>
        <dbReference type="EC" id="2.1.1.63"/>
    </reaction>
</comment>
<reference evidence="8" key="1">
    <citation type="journal article" date="2020" name="mSystems">
        <title>Genome- and Community-Level Interaction Insights into Carbon Utilization and Element Cycling Functions of Hydrothermarchaeota in Hydrothermal Sediment.</title>
        <authorList>
            <person name="Zhou Z."/>
            <person name="Liu Y."/>
            <person name="Xu W."/>
            <person name="Pan J."/>
            <person name="Luo Z.H."/>
            <person name="Li M."/>
        </authorList>
    </citation>
    <scope>NUCLEOTIDE SEQUENCE [LARGE SCALE GENOMIC DNA]</scope>
    <source>
        <strain evidence="8">SpSt-110</strain>
    </source>
</reference>
<dbReference type="Pfam" id="PF01035">
    <property type="entry name" value="DNA_binding_1"/>
    <property type="match status" value="1"/>
</dbReference>
<keyword evidence="3" id="KW-0808">Transferase</keyword>
<protein>
    <submittedName>
        <fullName evidence="8">MGMT family protein</fullName>
    </submittedName>
</protein>
<dbReference type="PANTHER" id="PTHR10815:SF13">
    <property type="entry name" value="METHYLATED-DNA--PROTEIN-CYSTEINE METHYLTRANSFERASE"/>
    <property type="match status" value="1"/>
</dbReference>
<dbReference type="SUPFAM" id="SSF46767">
    <property type="entry name" value="Methylated DNA-protein cysteine methyltransferase, C-terminal domain"/>
    <property type="match status" value="1"/>
</dbReference>
<dbReference type="PROSITE" id="PS00374">
    <property type="entry name" value="MGMT"/>
    <property type="match status" value="1"/>
</dbReference>
<evidence type="ECO:0000313" key="8">
    <source>
        <dbReference type="EMBL" id="HHP68205.1"/>
    </source>
</evidence>
<dbReference type="GO" id="GO:0006281">
    <property type="term" value="P:DNA repair"/>
    <property type="evidence" value="ECO:0007669"/>
    <property type="project" value="UniProtKB-KW"/>
</dbReference>
<evidence type="ECO:0000256" key="6">
    <source>
        <dbReference type="ARBA" id="ARBA00049348"/>
    </source>
</evidence>
<comment type="catalytic activity">
    <reaction evidence="1">
        <text>a 4-O-methyl-thymidine in DNA + L-cysteinyl-[protein] = a thymidine in DNA + S-methyl-L-cysteinyl-[protein]</text>
        <dbReference type="Rhea" id="RHEA:53428"/>
        <dbReference type="Rhea" id="RHEA-COMP:10131"/>
        <dbReference type="Rhea" id="RHEA-COMP:10132"/>
        <dbReference type="Rhea" id="RHEA-COMP:13555"/>
        <dbReference type="Rhea" id="RHEA-COMP:13556"/>
        <dbReference type="ChEBI" id="CHEBI:29950"/>
        <dbReference type="ChEBI" id="CHEBI:82612"/>
        <dbReference type="ChEBI" id="CHEBI:137386"/>
        <dbReference type="ChEBI" id="CHEBI:137387"/>
        <dbReference type="EC" id="2.1.1.63"/>
    </reaction>
</comment>
<dbReference type="InterPro" id="IPR014048">
    <property type="entry name" value="MethylDNA_cys_MeTrfase_DNA-bd"/>
</dbReference>
<proteinExistence type="predicted"/>
<sequence>MSPLLVYEKGVVKKAGLRDLREAVDILVSSIPPGRVATYKCISEMIGVSPRLVAWFLKTNDKPVVIPCHRVVYSDLRVGGYSRGGWRVKERLLRLEGVEVRGGRVLEEYLVDECRAKLLYSPNRS</sequence>
<evidence type="ECO:0000259" key="7">
    <source>
        <dbReference type="Pfam" id="PF01035"/>
    </source>
</evidence>
<dbReference type="CDD" id="cd06445">
    <property type="entry name" value="ATase"/>
    <property type="match status" value="1"/>
</dbReference>
<dbReference type="EMBL" id="DRYK01000066">
    <property type="protein sequence ID" value="HHP68205.1"/>
    <property type="molecule type" value="Genomic_DNA"/>
</dbReference>
<evidence type="ECO:0000256" key="5">
    <source>
        <dbReference type="ARBA" id="ARBA00023204"/>
    </source>
</evidence>
<dbReference type="InterPro" id="IPR036217">
    <property type="entry name" value="MethylDNA_cys_MeTrfase_DNAb"/>
</dbReference>
<dbReference type="AlphaFoldDB" id="A0A7J3Y076"/>
<evidence type="ECO:0000256" key="4">
    <source>
        <dbReference type="ARBA" id="ARBA00022763"/>
    </source>
</evidence>
<keyword evidence="5" id="KW-0234">DNA repair</keyword>